<dbReference type="PANTHER" id="PTHR13370">
    <property type="entry name" value="RNA METHYLASE-RELATED"/>
    <property type="match status" value="1"/>
</dbReference>
<evidence type="ECO:0000259" key="5">
    <source>
        <dbReference type="Pfam" id="PF01555"/>
    </source>
</evidence>
<evidence type="ECO:0000256" key="2">
    <source>
        <dbReference type="ARBA" id="ARBA00022603"/>
    </source>
</evidence>
<evidence type="ECO:0000256" key="1">
    <source>
        <dbReference type="ARBA" id="ARBA00006594"/>
    </source>
</evidence>
<dbReference type="GeneID" id="66486804"/>
<dbReference type="GO" id="GO:0032259">
    <property type="term" value="P:methylation"/>
    <property type="evidence" value="ECO:0007669"/>
    <property type="project" value="UniProtKB-KW"/>
</dbReference>
<evidence type="ECO:0000256" key="4">
    <source>
        <dbReference type="RuleBase" id="RU362026"/>
    </source>
</evidence>
<dbReference type="PROSITE" id="PS00092">
    <property type="entry name" value="N6_MTASE"/>
    <property type="match status" value="1"/>
</dbReference>
<dbReference type="PANTHER" id="PTHR13370:SF3">
    <property type="entry name" value="TRNA (GUANINE(10)-N2)-METHYLTRANSFERASE HOMOLOG"/>
    <property type="match status" value="1"/>
</dbReference>
<reference evidence="6 7" key="1">
    <citation type="submission" date="2012-07" db="EMBL/GenBank/DDBJ databases">
        <title>Genome sequence of Brachyspira sp. 30446, isolated from a pig with mucohaemorrhagic colitis.</title>
        <authorList>
            <person name="Rubin J.E."/>
            <person name="Fernando C."/>
            <person name="Harding J.C.S."/>
            <person name="Hill J.E."/>
        </authorList>
    </citation>
    <scope>NUCLEOTIDE SEQUENCE [LARGE SCALE GENOMIC DNA]</scope>
    <source>
        <strain evidence="6 7">30446</strain>
    </source>
</reference>
<dbReference type="PRINTS" id="PR00508">
    <property type="entry name" value="S21N4MTFRASE"/>
</dbReference>
<dbReference type="InterPro" id="IPR002941">
    <property type="entry name" value="DNA_methylase_N4/N6"/>
</dbReference>
<dbReference type="EC" id="2.1.1.-" evidence="4"/>
<keyword evidence="3" id="KW-0808">Transferase</keyword>
<keyword evidence="2 6" id="KW-0489">Methyltransferase</keyword>
<dbReference type="SUPFAM" id="SSF53335">
    <property type="entry name" value="S-adenosyl-L-methionine-dependent methyltransferases"/>
    <property type="match status" value="1"/>
</dbReference>
<protein>
    <recommendedName>
        <fullName evidence="4">Methyltransferase</fullName>
        <ecNumber evidence="4">2.1.1.-</ecNumber>
    </recommendedName>
</protein>
<dbReference type="InterPro" id="IPR029063">
    <property type="entry name" value="SAM-dependent_MTases_sf"/>
</dbReference>
<sequence length="321" mass="37255">MNLDKIIENSLESNADDYCYKNNTESSYYIFNKDCREGLKKIPDNNIDFIVTDPPYFIDGMDNNWNDGELKRRSKYSNVIGGIPAGMKFDRKQGENLQKFLEPICLDFFRILKPGGFCIIFSQGRLYHRTAMALDLAGFEIRDLMAWKYEGQAKAFSQDHFIKRDKNKTEEEKEKLIAELRGLKTPQLKPQMEPMVLAQKPREGTFVENWEKYQVGLMNTNESLDGKFPGTVMEVSKNIRKNETDEKIEHMTVKPVHLISHLIRLFTKEGQTVLDPFVGSGSHAIAAVMNNRNFIGYEIEKKYFDIAKNRLEKEVYQKSLF</sequence>
<evidence type="ECO:0000313" key="7">
    <source>
        <dbReference type="Proteomes" id="UP000011663"/>
    </source>
</evidence>
<dbReference type="Proteomes" id="UP000011663">
    <property type="component" value="Unassembled WGS sequence"/>
</dbReference>
<dbReference type="GO" id="GO:0008170">
    <property type="term" value="F:N-methyltransferase activity"/>
    <property type="evidence" value="ECO:0007669"/>
    <property type="project" value="InterPro"/>
</dbReference>
<gene>
    <name evidence="6" type="ORF">A966_01676</name>
</gene>
<dbReference type="STRING" id="1289135.A966_01676"/>
<dbReference type="GO" id="GO:0003677">
    <property type="term" value="F:DNA binding"/>
    <property type="evidence" value="ECO:0007669"/>
    <property type="project" value="InterPro"/>
</dbReference>
<dbReference type="AlphaFoldDB" id="A0A2U4FF70"/>
<evidence type="ECO:0000256" key="3">
    <source>
        <dbReference type="ARBA" id="ARBA00022679"/>
    </source>
</evidence>
<comment type="similarity">
    <text evidence="1 4">Belongs to the N(4)/N(6)-methyltransferase family.</text>
</comment>
<organism evidence="6 7">
    <name type="scientific">Brachyspira hampsonii 30446</name>
    <dbReference type="NCBI Taxonomy" id="1289135"/>
    <lineage>
        <taxon>Bacteria</taxon>
        <taxon>Pseudomonadati</taxon>
        <taxon>Spirochaetota</taxon>
        <taxon>Spirochaetia</taxon>
        <taxon>Brachyspirales</taxon>
        <taxon>Brachyspiraceae</taxon>
        <taxon>Brachyspira</taxon>
    </lineage>
</organism>
<dbReference type="InterPro" id="IPR002052">
    <property type="entry name" value="DNA_methylase_N6_adenine_CS"/>
</dbReference>
<feature type="domain" description="DNA methylase N-4/N-6" evidence="5">
    <location>
        <begin position="47"/>
        <end position="308"/>
    </location>
</feature>
<name>A0A2U4FF70_9SPIR</name>
<accession>A0A2U4FF70</accession>
<dbReference type="Gene3D" id="3.40.50.150">
    <property type="entry name" value="Vaccinia Virus protein VP39"/>
    <property type="match status" value="1"/>
</dbReference>
<dbReference type="GO" id="GO:0005737">
    <property type="term" value="C:cytoplasm"/>
    <property type="evidence" value="ECO:0007669"/>
    <property type="project" value="TreeGrafter"/>
</dbReference>
<comment type="caution">
    <text evidence="6">The sequence shown here is derived from an EMBL/GenBank/DDBJ whole genome shotgun (WGS) entry which is preliminary data.</text>
</comment>
<dbReference type="InterPro" id="IPR001091">
    <property type="entry name" value="RM_Methyltransferase"/>
</dbReference>
<dbReference type="OrthoDB" id="9773571at2"/>
<proteinExistence type="inferred from homology"/>
<dbReference type="EMBL" id="ALNZ01000007">
    <property type="protein sequence ID" value="EKV58214.1"/>
    <property type="molecule type" value="Genomic_DNA"/>
</dbReference>
<dbReference type="Pfam" id="PF01555">
    <property type="entry name" value="N6_N4_Mtase"/>
    <property type="match status" value="1"/>
</dbReference>
<dbReference type="RefSeq" id="WP_008721687.1">
    <property type="nucleotide sequence ID" value="NZ_JH994110.1"/>
</dbReference>
<evidence type="ECO:0000313" key="6">
    <source>
        <dbReference type="EMBL" id="EKV58214.1"/>
    </source>
</evidence>